<feature type="domain" description="PAC" evidence="20">
    <location>
        <begin position="210"/>
        <end position="263"/>
    </location>
</feature>
<dbReference type="eggNOG" id="COG2205">
    <property type="taxonomic scope" value="Bacteria"/>
</dbReference>
<dbReference type="EC" id="2.7.13.3" evidence="3"/>
<dbReference type="PRINTS" id="PR00344">
    <property type="entry name" value="BCTRLSENSOR"/>
</dbReference>
<evidence type="ECO:0000256" key="2">
    <source>
        <dbReference type="ARBA" id="ARBA00004141"/>
    </source>
</evidence>
<comment type="subcellular location">
    <subcellularLocation>
        <location evidence="2">Membrane</location>
        <topology evidence="2">Multi-pass membrane protein</topology>
    </subcellularLocation>
</comment>
<feature type="region of interest" description="Disordered" evidence="15">
    <location>
        <begin position="555"/>
        <end position="576"/>
    </location>
</feature>
<evidence type="ECO:0000256" key="8">
    <source>
        <dbReference type="ARBA" id="ARBA00022777"/>
    </source>
</evidence>
<evidence type="ECO:0000256" key="4">
    <source>
        <dbReference type="ARBA" id="ARBA00022553"/>
    </source>
</evidence>
<dbReference type="Gene3D" id="3.30.450.20">
    <property type="entry name" value="PAS domain"/>
    <property type="match status" value="1"/>
</dbReference>
<dbReference type="InterPro" id="IPR001610">
    <property type="entry name" value="PAC"/>
</dbReference>
<dbReference type="CDD" id="cd00082">
    <property type="entry name" value="HisKA"/>
    <property type="match status" value="1"/>
</dbReference>
<dbReference type="PROSITE" id="PS50109">
    <property type="entry name" value="HIS_KIN"/>
    <property type="match status" value="1"/>
</dbReference>
<dbReference type="PANTHER" id="PTHR43547">
    <property type="entry name" value="TWO-COMPONENT HISTIDINE KINASE"/>
    <property type="match status" value="1"/>
</dbReference>
<dbReference type="NCBIfam" id="TIGR00229">
    <property type="entry name" value="sensory_box"/>
    <property type="match status" value="1"/>
</dbReference>
<dbReference type="InParanoid" id="K9U2F1"/>
<dbReference type="InterPro" id="IPR036097">
    <property type="entry name" value="HisK_dim/P_sf"/>
</dbReference>
<feature type="domain" description="Histidine kinase" evidence="17">
    <location>
        <begin position="288"/>
        <end position="555"/>
    </location>
</feature>
<dbReference type="SMART" id="SM00091">
    <property type="entry name" value="PAS"/>
    <property type="match status" value="1"/>
</dbReference>
<dbReference type="Pfam" id="PF00512">
    <property type="entry name" value="HisKA"/>
    <property type="match status" value="1"/>
</dbReference>
<dbReference type="RefSeq" id="WP_015155800.1">
    <property type="nucleotide sequence ID" value="NC_019695.1"/>
</dbReference>
<dbReference type="EMBL" id="CP003597">
    <property type="protein sequence ID" value="AFY89257.1"/>
    <property type="molecule type" value="Genomic_DNA"/>
</dbReference>
<keyword evidence="7" id="KW-0547">Nucleotide-binding</keyword>
<dbReference type="Pfam" id="PF13426">
    <property type="entry name" value="PAS_9"/>
    <property type="match status" value="1"/>
</dbReference>
<dbReference type="GO" id="GO:0016020">
    <property type="term" value="C:membrane"/>
    <property type="evidence" value="ECO:0007669"/>
    <property type="project" value="UniProtKB-SubCell"/>
</dbReference>
<dbReference type="Gene3D" id="3.30.565.10">
    <property type="entry name" value="Histidine kinase-like ATPase, C-terminal domain"/>
    <property type="match status" value="1"/>
</dbReference>
<feature type="coiled-coil region" evidence="14">
    <location>
        <begin position="102"/>
        <end position="136"/>
    </location>
</feature>
<feature type="transmembrane region" description="Helical" evidence="16">
    <location>
        <begin position="12"/>
        <end position="32"/>
    </location>
</feature>
<accession>K9U2F1</accession>
<evidence type="ECO:0000313" key="21">
    <source>
        <dbReference type="EMBL" id="AFY89257.1"/>
    </source>
</evidence>
<dbReference type="Gene3D" id="1.10.287.130">
    <property type="match status" value="1"/>
</dbReference>
<dbReference type="FunFam" id="3.30.565.10:FF:000030">
    <property type="entry name" value="Ethylene receptor 1"/>
    <property type="match status" value="1"/>
</dbReference>
<organism evidence="21 22">
    <name type="scientific">Chroococcidiopsis thermalis (strain PCC 7203)</name>
    <dbReference type="NCBI Taxonomy" id="251229"/>
    <lineage>
        <taxon>Bacteria</taxon>
        <taxon>Bacillati</taxon>
        <taxon>Cyanobacteriota</taxon>
        <taxon>Cyanophyceae</taxon>
        <taxon>Chroococcidiopsidales</taxon>
        <taxon>Chroococcidiopsidaceae</taxon>
        <taxon>Chroococcidiopsis</taxon>
    </lineage>
</organism>
<dbReference type="GO" id="GO:0005524">
    <property type="term" value="F:ATP binding"/>
    <property type="evidence" value="ECO:0007669"/>
    <property type="project" value="UniProtKB-KW"/>
</dbReference>
<sequence length="708" mass="78103">MLSSIRHLKGYGVAVVAVAIAFLLTQLVWGLIQPHLYPLFLAAVMVSSWYGGIGPGLLATVLAAVLCNHFFVPPLYSSLPGRDGIVGLIQFGLVAGFISFLNSRLRSTQHRAERNAREAEQNYEFLRQSQENLRRSEERYRILVEGVTEYAIFMLDPNGIFASWNVGSERMLGYSEAEIIGQPFARIFTSEAIQQGLPAQVLQMAIAEGFSRENRWHIRKDGTYIWTHCIITVLRNENGNLRGFAKIMQDITQRKLAEEEREELLVREQAARAEAEAANRAKDDFLAVVSHELRTPMTAIVGWAGMLRSGMLDDNRAALAVETIERNANLQMQLIEDLLDISRIVRGDISLNVARVDLARVITAAIEVVQPAANEKAIVLEFVRESAKRAEGAEEAEEAEGETSHSPLTTHHSPLIWGDSERLQQVVWNLLSNAIKFTPEGGRVEVRLEKVKSQKLNVKNIAQDQLPTTNYQLPITNFAQIQVIDTGVGIDRDFLPYVFDRFRQADSTSARSNKGLGLGLAIARHLVELHNGTIRVDSSGRGQGTTFTIELPVSERVSRAGETGEENPSAPSLQPPAPSLRGLRVLVVDDEADARQWIIVVLEESGAEVIAVASVGKALEVIEQHRPDVLISDIGMPGEDGYTLIRKIRELEPQMGGTIPAVALTGYARQEDYTKALAEGFQLHVAKPIRAAELVAVVTSLAKMAGKL</sequence>
<dbReference type="FunCoup" id="K9U2F1">
    <property type="interactions" value="242"/>
</dbReference>
<feature type="transmembrane region" description="Helical" evidence="16">
    <location>
        <begin position="84"/>
        <end position="101"/>
    </location>
</feature>
<evidence type="ECO:0000313" key="22">
    <source>
        <dbReference type="Proteomes" id="UP000010384"/>
    </source>
</evidence>
<dbReference type="PROSITE" id="PS50113">
    <property type="entry name" value="PAC"/>
    <property type="match status" value="1"/>
</dbReference>
<dbReference type="InterPro" id="IPR000014">
    <property type="entry name" value="PAS"/>
</dbReference>
<dbReference type="InterPro" id="IPR003594">
    <property type="entry name" value="HATPase_dom"/>
</dbReference>
<gene>
    <name evidence="21" type="ORF">Chro_3833</name>
</gene>
<keyword evidence="12 16" id="KW-0472">Membrane</keyword>
<dbReference type="Gene3D" id="1.20.120.620">
    <property type="entry name" value="Backbone structure of the membrane domain of e. Coli histidine kinase receptor kdpd"/>
    <property type="match status" value="1"/>
</dbReference>
<dbReference type="SUPFAM" id="SSF47384">
    <property type="entry name" value="Homodimeric domain of signal transducing histidine kinase"/>
    <property type="match status" value="1"/>
</dbReference>
<evidence type="ECO:0000256" key="12">
    <source>
        <dbReference type="ARBA" id="ARBA00023136"/>
    </source>
</evidence>
<evidence type="ECO:0000256" key="9">
    <source>
        <dbReference type="ARBA" id="ARBA00022840"/>
    </source>
</evidence>
<dbReference type="SMART" id="SM00086">
    <property type="entry name" value="PAC"/>
    <property type="match status" value="1"/>
</dbReference>
<evidence type="ECO:0000256" key="3">
    <source>
        <dbReference type="ARBA" id="ARBA00012438"/>
    </source>
</evidence>
<comment type="catalytic activity">
    <reaction evidence="1">
        <text>ATP + protein L-histidine = ADP + protein N-phospho-L-histidine.</text>
        <dbReference type="EC" id="2.7.13.3"/>
    </reaction>
</comment>
<dbReference type="AlphaFoldDB" id="K9U2F1"/>
<keyword evidence="14" id="KW-0175">Coiled coil</keyword>
<feature type="modified residue" description="4-aspartylphosphate" evidence="13">
    <location>
        <position position="633"/>
    </location>
</feature>
<dbReference type="PROSITE" id="PS50112">
    <property type="entry name" value="PAS"/>
    <property type="match status" value="1"/>
</dbReference>
<evidence type="ECO:0000256" key="15">
    <source>
        <dbReference type="SAM" id="MobiDB-lite"/>
    </source>
</evidence>
<evidence type="ECO:0000256" key="5">
    <source>
        <dbReference type="ARBA" id="ARBA00022679"/>
    </source>
</evidence>
<dbReference type="InterPro" id="IPR025201">
    <property type="entry name" value="KdpD_TM"/>
</dbReference>
<evidence type="ECO:0000256" key="16">
    <source>
        <dbReference type="SAM" id="Phobius"/>
    </source>
</evidence>
<evidence type="ECO:0000259" key="19">
    <source>
        <dbReference type="PROSITE" id="PS50112"/>
    </source>
</evidence>
<dbReference type="InterPro" id="IPR011006">
    <property type="entry name" value="CheY-like_superfamily"/>
</dbReference>
<dbReference type="PATRIC" id="fig|251229.3.peg.4471"/>
<dbReference type="InterPro" id="IPR038318">
    <property type="entry name" value="KdpD_sf"/>
</dbReference>
<keyword evidence="10 16" id="KW-1133">Transmembrane helix</keyword>
<keyword evidence="11" id="KW-0902">Two-component regulatory system</keyword>
<dbReference type="SMART" id="SM00388">
    <property type="entry name" value="HisKA"/>
    <property type="match status" value="1"/>
</dbReference>
<feature type="domain" description="Response regulatory" evidence="18">
    <location>
        <begin position="584"/>
        <end position="702"/>
    </location>
</feature>
<keyword evidence="9" id="KW-0067">ATP-binding</keyword>
<feature type="coiled-coil region" evidence="14">
    <location>
        <begin position="254"/>
        <end position="281"/>
    </location>
</feature>
<protein>
    <recommendedName>
        <fullName evidence="3">histidine kinase</fullName>
        <ecNumber evidence="3">2.7.13.3</ecNumber>
    </recommendedName>
</protein>
<dbReference type="HOGENOM" id="CLU_000445_114_15_3"/>
<evidence type="ECO:0000256" key="11">
    <source>
        <dbReference type="ARBA" id="ARBA00023012"/>
    </source>
</evidence>
<feature type="region of interest" description="Disordered" evidence="15">
    <location>
        <begin position="390"/>
        <end position="413"/>
    </location>
</feature>
<dbReference type="SMART" id="SM00387">
    <property type="entry name" value="HATPase_c"/>
    <property type="match status" value="1"/>
</dbReference>
<evidence type="ECO:0000259" key="17">
    <source>
        <dbReference type="PROSITE" id="PS50109"/>
    </source>
</evidence>
<evidence type="ECO:0000256" key="14">
    <source>
        <dbReference type="SAM" id="Coils"/>
    </source>
</evidence>
<keyword evidence="8 21" id="KW-0418">Kinase</keyword>
<dbReference type="CDD" id="cd00130">
    <property type="entry name" value="PAS"/>
    <property type="match status" value="1"/>
</dbReference>
<name>K9U2F1_CHRTP</name>
<dbReference type="PANTHER" id="PTHR43547:SF2">
    <property type="entry name" value="HYBRID SIGNAL TRANSDUCTION HISTIDINE KINASE C"/>
    <property type="match status" value="1"/>
</dbReference>
<feature type="transmembrane region" description="Helical" evidence="16">
    <location>
        <begin position="52"/>
        <end position="72"/>
    </location>
</feature>
<dbReference type="InterPro" id="IPR001789">
    <property type="entry name" value="Sig_transdc_resp-reg_receiver"/>
</dbReference>
<dbReference type="Gene3D" id="3.40.50.2300">
    <property type="match status" value="1"/>
</dbReference>
<proteinExistence type="predicted"/>
<dbReference type="InterPro" id="IPR003661">
    <property type="entry name" value="HisK_dim/P_dom"/>
</dbReference>
<evidence type="ECO:0000259" key="18">
    <source>
        <dbReference type="PROSITE" id="PS50110"/>
    </source>
</evidence>
<dbReference type="Pfam" id="PF02518">
    <property type="entry name" value="HATPase_c"/>
    <property type="match status" value="1"/>
</dbReference>
<dbReference type="PROSITE" id="PS50110">
    <property type="entry name" value="RESPONSE_REGULATORY"/>
    <property type="match status" value="1"/>
</dbReference>
<dbReference type="InterPro" id="IPR036890">
    <property type="entry name" value="HATPase_C_sf"/>
</dbReference>
<dbReference type="SMART" id="SM00448">
    <property type="entry name" value="REC"/>
    <property type="match status" value="1"/>
</dbReference>
<dbReference type="Pfam" id="PF13493">
    <property type="entry name" value="DUF4118"/>
    <property type="match status" value="1"/>
</dbReference>
<evidence type="ECO:0000259" key="20">
    <source>
        <dbReference type="PROSITE" id="PS50113"/>
    </source>
</evidence>
<dbReference type="SUPFAM" id="SSF52172">
    <property type="entry name" value="CheY-like"/>
    <property type="match status" value="1"/>
</dbReference>
<dbReference type="InterPro" id="IPR000700">
    <property type="entry name" value="PAS-assoc_C"/>
</dbReference>
<keyword evidence="5" id="KW-0808">Transferase</keyword>
<evidence type="ECO:0000256" key="10">
    <source>
        <dbReference type="ARBA" id="ARBA00022989"/>
    </source>
</evidence>
<evidence type="ECO:0000256" key="7">
    <source>
        <dbReference type="ARBA" id="ARBA00022741"/>
    </source>
</evidence>
<dbReference type="Pfam" id="PF00072">
    <property type="entry name" value="Response_reg"/>
    <property type="match status" value="1"/>
</dbReference>
<evidence type="ECO:0000256" key="6">
    <source>
        <dbReference type="ARBA" id="ARBA00022692"/>
    </source>
</evidence>
<keyword evidence="22" id="KW-1185">Reference proteome</keyword>
<dbReference type="GO" id="GO:0000155">
    <property type="term" value="F:phosphorelay sensor kinase activity"/>
    <property type="evidence" value="ECO:0007669"/>
    <property type="project" value="InterPro"/>
</dbReference>
<dbReference type="eggNOG" id="COG0784">
    <property type="taxonomic scope" value="Bacteria"/>
</dbReference>
<reference evidence="21 22" key="1">
    <citation type="submission" date="2012-06" db="EMBL/GenBank/DDBJ databases">
        <title>Finished chromosome of genome of Chroococcidiopsis thermalis PCC 7203.</title>
        <authorList>
            <consortium name="US DOE Joint Genome Institute"/>
            <person name="Gugger M."/>
            <person name="Coursin T."/>
            <person name="Rippka R."/>
            <person name="Tandeau De Marsac N."/>
            <person name="Huntemann M."/>
            <person name="Wei C.-L."/>
            <person name="Han J."/>
            <person name="Detter J.C."/>
            <person name="Han C."/>
            <person name="Tapia R."/>
            <person name="Davenport K."/>
            <person name="Daligault H."/>
            <person name="Erkkila T."/>
            <person name="Gu W."/>
            <person name="Munk A.C.C."/>
            <person name="Teshima H."/>
            <person name="Xu Y."/>
            <person name="Chain P."/>
            <person name="Chen A."/>
            <person name="Krypides N."/>
            <person name="Mavromatis K."/>
            <person name="Markowitz V."/>
            <person name="Szeto E."/>
            <person name="Ivanova N."/>
            <person name="Mikhailova N."/>
            <person name="Ovchinnikova G."/>
            <person name="Pagani I."/>
            <person name="Pati A."/>
            <person name="Goodwin L."/>
            <person name="Peters L."/>
            <person name="Pitluck S."/>
            <person name="Woyke T."/>
            <person name="Kerfeld C."/>
        </authorList>
    </citation>
    <scope>NUCLEOTIDE SEQUENCE [LARGE SCALE GENOMIC DNA]</scope>
    <source>
        <strain evidence="21 22">PCC 7203</strain>
    </source>
</reference>
<dbReference type="InterPro" id="IPR035965">
    <property type="entry name" value="PAS-like_dom_sf"/>
</dbReference>
<dbReference type="OrthoDB" id="499174at2"/>
<dbReference type="CDD" id="cd17580">
    <property type="entry name" value="REC_2_DhkD-like"/>
    <property type="match status" value="1"/>
</dbReference>
<evidence type="ECO:0000256" key="13">
    <source>
        <dbReference type="PROSITE-ProRule" id="PRU00169"/>
    </source>
</evidence>
<feature type="domain" description="PAS" evidence="19">
    <location>
        <begin position="136"/>
        <end position="209"/>
    </location>
</feature>
<dbReference type="InterPro" id="IPR005467">
    <property type="entry name" value="His_kinase_dom"/>
</dbReference>
<dbReference type="STRING" id="251229.Chro_3833"/>
<dbReference type="FunFam" id="1.10.287.130:FF:000004">
    <property type="entry name" value="Ethylene receptor 1"/>
    <property type="match status" value="1"/>
</dbReference>
<keyword evidence="4 13" id="KW-0597">Phosphoprotein</keyword>
<dbReference type="Proteomes" id="UP000010384">
    <property type="component" value="Chromosome"/>
</dbReference>
<dbReference type="SUPFAM" id="SSF55785">
    <property type="entry name" value="PYP-like sensor domain (PAS domain)"/>
    <property type="match status" value="1"/>
</dbReference>
<dbReference type="KEGG" id="cthe:Chro_3833"/>
<dbReference type="InterPro" id="IPR004358">
    <property type="entry name" value="Sig_transdc_His_kin-like_C"/>
</dbReference>
<evidence type="ECO:0000256" key="1">
    <source>
        <dbReference type="ARBA" id="ARBA00000085"/>
    </source>
</evidence>
<keyword evidence="6 16" id="KW-0812">Transmembrane</keyword>
<dbReference type="SUPFAM" id="SSF55874">
    <property type="entry name" value="ATPase domain of HSP90 chaperone/DNA topoisomerase II/histidine kinase"/>
    <property type="match status" value="1"/>
</dbReference>